<dbReference type="InterPro" id="IPR054414">
    <property type="entry name" value="Ccdc124/Oxs1_C"/>
</dbReference>
<dbReference type="PANTHER" id="PTHR21680">
    <property type="entry name" value="COILED-COIL DOMAIN-CONTAINING PROTEIN 124"/>
    <property type="match status" value="1"/>
</dbReference>
<evidence type="ECO:0000256" key="3">
    <source>
        <dbReference type="SAM" id="MobiDB-lite"/>
    </source>
</evidence>
<comment type="caution">
    <text evidence="6">The sequence shown here is derived from an EMBL/GenBank/DDBJ whole genome shotgun (WGS) entry which is preliminary data.</text>
</comment>
<feature type="compositionally biased region" description="Basic and acidic residues" evidence="3">
    <location>
        <begin position="51"/>
        <end position="80"/>
    </location>
</feature>
<dbReference type="AlphaFoldDB" id="A0A9W7XWI4"/>
<evidence type="ECO:0000256" key="2">
    <source>
        <dbReference type="ARBA" id="ARBA00023054"/>
    </source>
</evidence>
<evidence type="ECO:0000313" key="7">
    <source>
        <dbReference type="Proteomes" id="UP001149813"/>
    </source>
</evidence>
<evidence type="ECO:0000259" key="4">
    <source>
        <dbReference type="Pfam" id="PF06244"/>
    </source>
</evidence>
<dbReference type="OrthoDB" id="76412at2759"/>
<dbReference type="InterPro" id="IPR010422">
    <property type="entry name" value="Ccdc124/Oxs1"/>
</dbReference>
<dbReference type="Proteomes" id="UP001149813">
    <property type="component" value="Unassembled WGS sequence"/>
</dbReference>
<evidence type="ECO:0000256" key="1">
    <source>
        <dbReference type="ARBA" id="ARBA00008296"/>
    </source>
</evidence>
<dbReference type="InterPro" id="IPR054413">
    <property type="entry name" value="LSO1/2"/>
</dbReference>
<dbReference type="Pfam" id="PF06244">
    <property type="entry name" value="Ccdc124"/>
    <property type="match status" value="1"/>
</dbReference>
<dbReference type="EMBL" id="JANBOJ010000121">
    <property type="protein sequence ID" value="KAJ1722264.1"/>
    <property type="molecule type" value="Genomic_DNA"/>
</dbReference>
<sequence length="263" mass="29332">MPKKFTGENSKVAAAKERKAAVQAEKDSRQRAKKEEQETQEWAKGAKKGGRKEDQEARRLDRLAKKQEAERLLQEEDRQNARAGRAKTGPAKLHPAGKPAAPPLRGAEKTAAAREAAVAQREEAARPVPEYAARSVDAALDLLDTLHLDDANGGSGDESGPVDRAQMKNAGLAAAIDRHPERRARAAYRAYEDREYERVRAENPGLRMTQIKEIVWKRWLKAEENPLNQALVAHNADQKEVRRVVAEQKMAMSDRLRVGRDQA</sequence>
<evidence type="ECO:0000259" key="5">
    <source>
        <dbReference type="Pfam" id="PF22048"/>
    </source>
</evidence>
<dbReference type="GO" id="GO:0005634">
    <property type="term" value="C:nucleus"/>
    <property type="evidence" value="ECO:0007669"/>
    <property type="project" value="TreeGrafter"/>
</dbReference>
<organism evidence="6 7">
    <name type="scientific">Coemansia erecta</name>
    <dbReference type="NCBI Taxonomy" id="147472"/>
    <lineage>
        <taxon>Eukaryota</taxon>
        <taxon>Fungi</taxon>
        <taxon>Fungi incertae sedis</taxon>
        <taxon>Zoopagomycota</taxon>
        <taxon>Kickxellomycotina</taxon>
        <taxon>Kickxellomycetes</taxon>
        <taxon>Kickxellales</taxon>
        <taxon>Kickxellaceae</taxon>
        <taxon>Coemansia</taxon>
    </lineage>
</organism>
<feature type="domain" description="LSO1/LSO2" evidence="5">
    <location>
        <begin position="10"/>
        <end position="76"/>
    </location>
</feature>
<feature type="region of interest" description="Disordered" evidence="3">
    <location>
        <begin position="1"/>
        <end position="130"/>
    </location>
</feature>
<dbReference type="PANTHER" id="PTHR21680:SF0">
    <property type="entry name" value="COILED-COIL DOMAIN-CONTAINING PROTEIN 124"/>
    <property type="match status" value="1"/>
</dbReference>
<dbReference type="Pfam" id="PF22048">
    <property type="entry name" value="LSO1_2-like"/>
    <property type="match status" value="1"/>
</dbReference>
<protein>
    <recommendedName>
        <fullName evidence="8">DUF1014-domain-containing protein</fullName>
    </recommendedName>
</protein>
<comment type="similarity">
    <text evidence="1">Belongs to the CCDC124 family.</text>
</comment>
<evidence type="ECO:0008006" key="8">
    <source>
        <dbReference type="Google" id="ProtNLM"/>
    </source>
</evidence>
<reference evidence="6" key="1">
    <citation type="submission" date="2022-07" db="EMBL/GenBank/DDBJ databases">
        <title>Phylogenomic reconstructions and comparative analyses of Kickxellomycotina fungi.</title>
        <authorList>
            <person name="Reynolds N.K."/>
            <person name="Stajich J.E."/>
            <person name="Barry K."/>
            <person name="Grigoriev I.V."/>
            <person name="Crous P."/>
            <person name="Smith M.E."/>
        </authorList>
    </citation>
    <scope>NUCLEOTIDE SEQUENCE</scope>
    <source>
        <strain evidence="6">NBRC 32514</strain>
    </source>
</reference>
<proteinExistence type="inferred from homology"/>
<dbReference type="GO" id="GO:0003713">
    <property type="term" value="F:transcription coactivator activity"/>
    <property type="evidence" value="ECO:0007669"/>
    <property type="project" value="TreeGrafter"/>
</dbReference>
<feature type="compositionally biased region" description="Basic and acidic residues" evidence="3">
    <location>
        <begin position="14"/>
        <end position="37"/>
    </location>
</feature>
<accession>A0A9W7XWI4</accession>
<evidence type="ECO:0000313" key="6">
    <source>
        <dbReference type="EMBL" id="KAJ1722264.1"/>
    </source>
</evidence>
<keyword evidence="7" id="KW-1185">Reference proteome</keyword>
<dbReference type="GO" id="GO:0006366">
    <property type="term" value="P:transcription by RNA polymerase II"/>
    <property type="evidence" value="ECO:0007669"/>
    <property type="project" value="TreeGrafter"/>
</dbReference>
<feature type="domain" description="Coiled-coil" evidence="4">
    <location>
        <begin position="173"/>
        <end position="229"/>
    </location>
</feature>
<gene>
    <name evidence="6" type="ORF">LPJ53_003306</name>
</gene>
<name>A0A9W7XWI4_9FUNG</name>
<keyword evidence="2" id="KW-0175">Coiled coil</keyword>